<dbReference type="GO" id="GO:0032981">
    <property type="term" value="P:mitochondrial respiratory chain complex I assembly"/>
    <property type="evidence" value="ECO:0007669"/>
    <property type="project" value="TreeGrafter"/>
</dbReference>
<dbReference type="GeneID" id="36603943"/>
<evidence type="ECO:0000256" key="7">
    <source>
        <dbReference type="RuleBase" id="RU364114"/>
    </source>
</evidence>
<accession>A0A2T4AXP3</accession>
<evidence type="ECO:0000256" key="6">
    <source>
        <dbReference type="ARBA" id="ARBA00048612"/>
    </source>
</evidence>
<name>A0A2T4AXP3_9HYPO</name>
<dbReference type="PANTHER" id="PTHR12049">
    <property type="entry name" value="PROTEIN ARGININE METHYLTRANSFERASE NDUFAF7, MITOCHONDRIAL"/>
    <property type="match status" value="1"/>
</dbReference>
<evidence type="ECO:0000256" key="8">
    <source>
        <dbReference type="SAM" id="MobiDB-lite"/>
    </source>
</evidence>
<keyword evidence="5 7" id="KW-0496">Mitochondrion</keyword>
<sequence length="498" mass="53829">MRPVVAPSASLPRAAHLARRRLPRRVEERKWSTPLAKQLYEAISTTGSVPLASYMRMCLTGDLGGYYTGAVGQGRDQFGTKGDFVTSPEISQIFGELLGIWFIAEWISQGRPSKGVQLIEVGPGRGTLMDDMLRTIQRFPAMASSIENVFMVEASRELRETQKNLLCGPDAPSTESNVGCHSPSKYGSIPIVWTETIKSIPIESDKTPFIVAHEFFDALPIHAFQSAPASSPKPSSSTPPTPPSPQPDSTAPQTPDESSTPPPMEWREMMVSIAPPSPSSSSHAPKSHDEPPPEFQLVLSSSTTRHSRYLPESSPRYRRLKDTPGALIEICPDASLYAADFAARIGGSPAHPKHQPRGAALILDYGTADTVPVNSLRGIRQHRLVSPFSAPGLVDLSADVDFHAIAEAATLASDGVEVHGPVAQADFLELMGIRERAEALAKAPGVTPEKARDIEKAWKRLVDRGVNGMGKVYKVLAILPENDGRRRPVGFGGDVTEA</sequence>
<evidence type="ECO:0000256" key="1">
    <source>
        <dbReference type="ARBA" id="ARBA00004173"/>
    </source>
</evidence>
<gene>
    <name evidence="9" type="ORF">BBK36DRAFT_1173089</name>
</gene>
<evidence type="ECO:0000256" key="5">
    <source>
        <dbReference type="ARBA" id="ARBA00023128"/>
    </source>
</evidence>
<dbReference type="RefSeq" id="XP_024745170.1">
    <property type="nucleotide sequence ID" value="XM_024895825.1"/>
</dbReference>
<dbReference type="OrthoDB" id="5595109at2759"/>
<proteinExistence type="inferred from homology"/>
<comment type="subcellular location">
    <subcellularLocation>
        <location evidence="1 7">Mitochondrion</location>
    </subcellularLocation>
</comment>
<dbReference type="GO" id="GO:0035243">
    <property type="term" value="F:protein-arginine omega-N symmetric methyltransferase activity"/>
    <property type="evidence" value="ECO:0007669"/>
    <property type="project" value="UniProtKB-EC"/>
</dbReference>
<dbReference type="Gene3D" id="3.40.50.12710">
    <property type="match status" value="1"/>
</dbReference>
<organism evidence="9 10">
    <name type="scientific">Trichoderma citrinoviride</name>
    <dbReference type="NCBI Taxonomy" id="58853"/>
    <lineage>
        <taxon>Eukaryota</taxon>
        <taxon>Fungi</taxon>
        <taxon>Dikarya</taxon>
        <taxon>Ascomycota</taxon>
        <taxon>Pezizomycotina</taxon>
        <taxon>Sordariomycetes</taxon>
        <taxon>Hypocreomycetidae</taxon>
        <taxon>Hypocreales</taxon>
        <taxon>Hypocreaceae</taxon>
        <taxon>Trichoderma</taxon>
    </lineage>
</organism>
<evidence type="ECO:0000256" key="4">
    <source>
        <dbReference type="ARBA" id="ARBA00022679"/>
    </source>
</evidence>
<keyword evidence="10" id="KW-1185">Reference proteome</keyword>
<dbReference type="Pfam" id="PF02636">
    <property type="entry name" value="Methyltransf_28"/>
    <property type="match status" value="1"/>
</dbReference>
<feature type="compositionally biased region" description="Low complexity" evidence="8">
    <location>
        <begin position="226"/>
        <end position="236"/>
    </location>
</feature>
<comment type="catalytic activity">
    <reaction evidence="6 7">
        <text>L-arginyl-[protein] + 2 S-adenosyl-L-methionine = N(omega),N(omega)'-dimethyl-L-arginyl-[protein] + 2 S-adenosyl-L-homocysteine + 2 H(+)</text>
        <dbReference type="Rhea" id="RHEA:48108"/>
        <dbReference type="Rhea" id="RHEA-COMP:10532"/>
        <dbReference type="Rhea" id="RHEA-COMP:11992"/>
        <dbReference type="ChEBI" id="CHEBI:15378"/>
        <dbReference type="ChEBI" id="CHEBI:29965"/>
        <dbReference type="ChEBI" id="CHEBI:57856"/>
        <dbReference type="ChEBI" id="CHEBI:59789"/>
        <dbReference type="ChEBI" id="CHEBI:88221"/>
        <dbReference type="EC" id="2.1.1.320"/>
    </reaction>
</comment>
<dbReference type="PANTHER" id="PTHR12049:SF7">
    <property type="entry name" value="PROTEIN ARGININE METHYLTRANSFERASE NDUFAF7, MITOCHONDRIAL"/>
    <property type="match status" value="1"/>
</dbReference>
<dbReference type="InterPro" id="IPR029063">
    <property type="entry name" value="SAM-dependent_MTases_sf"/>
</dbReference>
<evidence type="ECO:0000256" key="3">
    <source>
        <dbReference type="ARBA" id="ARBA00022603"/>
    </source>
</evidence>
<dbReference type="InterPro" id="IPR003788">
    <property type="entry name" value="NDUFAF7"/>
</dbReference>
<comment type="similarity">
    <text evidence="2 7">Belongs to the NDUFAF7 family.</text>
</comment>
<dbReference type="EC" id="2.1.1.320" evidence="7"/>
<evidence type="ECO:0000313" key="9">
    <source>
        <dbReference type="EMBL" id="PTB61850.1"/>
    </source>
</evidence>
<dbReference type="Proteomes" id="UP000241546">
    <property type="component" value="Unassembled WGS sequence"/>
</dbReference>
<comment type="function">
    <text evidence="7">Arginine methyltransferase involved in the assembly or stability of mitochondrial NADH:ubiquinone oxidoreductase complex (complex I).</text>
</comment>
<dbReference type="EMBL" id="KZ680227">
    <property type="protein sequence ID" value="PTB61850.1"/>
    <property type="molecule type" value="Genomic_DNA"/>
</dbReference>
<evidence type="ECO:0000256" key="2">
    <source>
        <dbReference type="ARBA" id="ARBA00005891"/>
    </source>
</evidence>
<reference evidence="10" key="1">
    <citation type="submission" date="2016-07" db="EMBL/GenBank/DDBJ databases">
        <title>Multiple horizontal gene transfer events from other fungi enriched the ability of initially mycotrophic Trichoderma (Ascomycota) to feed on dead plant biomass.</title>
        <authorList>
            <consortium name="DOE Joint Genome Institute"/>
            <person name="Atanasova L."/>
            <person name="Chenthamara K."/>
            <person name="Zhang J."/>
            <person name="Grujic M."/>
            <person name="Henrissat B."/>
            <person name="Kuo A."/>
            <person name="Aerts A."/>
            <person name="Salamov A."/>
            <person name="Lipzen A."/>
            <person name="Labutti K."/>
            <person name="Barry K."/>
            <person name="Miao Y."/>
            <person name="Rahimi M.J."/>
            <person name="Shen Q."/>
            <person name="Grigoriev I.V."/>
            <person name="Kubicek C.P."/>
            <person name="Druzhinina I.S."/>
        </authorList>
    </citation>
    <scope>NUCLEOTIDE SEQUENCE [LARGE SCALE GENOMIC DNA]</scope>
    <source>
        <strain evidence="10">TUCIM 6016</strain>
    </source>
</reference>
<dbReference type="GO" id="GO:0032259">
    <property type="term" value="P:methylation"/>
    <property type="evidence" value="ECO:0007669"/>
    <property type="project" value="UniProtKB-KW"/>
</dbReference>
<dbReference type="InterPro" id="IPR038375">
    <property type="entry name" value="NDUFAF7_sf"/>
</dbReference>
<protein>
    <recommendedName>
        <fullName evidence="7">Protein arginine methyltransferase NDUFAF7</fullName>
        <ecNumber evidence="7">2.1.1.320</ecNumber>
    </recommendedName>
</protein>
<feature type="region of interest" description="Disordered" evidence="8">
    <location>
        <begin position="226"/>
        <end position="317"/>
    </location>
</feature>
<dbReference type="AlphaFoldDB" id="A0A2T4AXP3"/>
<dbReference type="GO" id="GO:0005739">
    <property type="term" value="C:mitochondrion"/>
    <property type="evidence" value="ECO:0007669"/>
    <property type="project" value="UniProtKB-SubCell"/>
</dbReference>
<evidence type="ECO:0000313" key="10">
    <source>
        <dbReference type="Proteomes" id="UP000241546"/>
    </source>
</evidence>
<keyword evidence="3 7" id="KW-0489">Methyltransferase</keyword>
<feature type="compositionally biased region" description="Pro residues" evidence="8">
    <location>
        <begin position="237"/>
        <end position="246"/>
    </location>
</feature>
<dbReference type="SUPFAM" id="SSF53335">
    <property type="entry name" value="S-adenosyl-L-methionine-dependent methyltransferases"/>
    <property type="match status" value="1"/>
</dbReference>
<keyword evidence="4 7" id="KW-0808">Transferase</keyword>